<gene>
    <name evidence="1" type="ORF">BAZSYMB_SCAFFOLD00117_3</name>
</gene>
<evidence type="ECO:0000313" key="2">
    <source>
        <dbReference type="Proteomes" id="UP000198559"/>
    </source>
</evidence>
<dbReference type="Proteomes" id="UP000198559">
    <property type="component" value="Unassembled WGS sequence"/>
</dbReference>
<proteinExistence type="predicted"/>
<dbReference type="AntiFam" id="ANF00012">
    <property type="entry name" value="tRNA translation"/>
</dbReference>
<evidence type="ECO:0000313" key="1">
    <source>
        <dbReference type="EMBL" id="SEH73541.1"/>
    </source>
</evidence>
<dbReference type="EMBL" id="CVUD02000113">
    <property type="protein sequence ID" value="SEH73541.1"/>
    <property type="molecule type" value="Genomic_DNA"/>
</dbReference>
<dbReference type="AlphaFoldDB" id="A0A1H6KIR0"/>
<name>A0A1H6KIR0_9GAMM</name>
<organism evidence="1 2">
    <name type="scientific">Bathymodiolus azoricus thioautotrophic gill symbiont</name>
    <dbReference type="NCBI Taxonomy" id="235205"/>
    <lineage>
        <taxon>Bacteria</taxon>
        <taxon>Pseudomonadati</taxon>
        <taxon>Pseudomonadota</taxon>
        <taxon>Gammaproteobacteria</taxon>
        <taxon>sulfur-oxidizing symbionts</taxon>
    </lineage>
</organism>
<accession>A0A1H6KIR0</accession>
<reference evidence="2" key="1">
    <citation type="submission" date="2016-06" db="EMBL/GenBank/DDBJ databases">
        <authorList>
            <person name="Petersen J."/>
            <person name="Sayavedra L."/>
        </authorList>
    </citation>
    <scope>NUCLEOTIDE SEQUENCE [LARGE SCALE GENOMIC DNA]</scope>
    <source>
        <strain evidence="2">BazSymB</strain>
    </source>
</reference>
<protein>
    <submittedName>
        <fullName evidence="1">Uncharacterized protein</fullName>
    </submittedName>
</protein>
<sequence>MMRIYIIRISYQCKQKTPADSRKGFLKYGAPGGIRTCNRSVRSRVLYPVEPRAQFFVYKRQTTACVYAVV</sequence>